<dbReference type="Proteomes" id="UP001208570">
    <property type="component" value="Unassembled WGS sequence"/>
</dbReference>
<reference evidence="3" key="1">
    <citation type="journal article" date="2023" name="Mol. Biol. Evol.">
        <title>Third-Generation Sequencing Reveals the Adaptive Role of the Epigenome in Three Deep-Sea Polychaetes.</title>
        <authorList>
            <person name="Perez M."/>
            <person name="Aroh O."/>
            <person name="Sun Y."/>
            <person name="Lan Y."/>
            <person name="Juniper S.K."/>
            <person name="Young C.R."/>
            <person name="Angers B."/>
            <person name="Qian P.Y."/>
        </authorList>
    </citation>
    <scope>NUCLEOTIDE SEQUENCE</scope>
    <source>
        <strain evidence="3">P08H-3</strain>
    </source>
</reference>
<sequence>MHDEYVSLIPNGDILVHSGDFFNFHNPKQELKSAMKMLDTFFKKMPHKYKIFVAGNHDLNLEYDAADTSRIDSLLPHGIYLCDRKINLYDINFYGTPWNNSIGMSFYEQKLKSVWEKVPEDTDILITHIPPFGINDYGCNKFWDGETWICDYCTEANPEKGPVYHGYYSHQGCPHLKEAIFSKIRPKIHLFGHVHNRNGVVQHKGILFCNGALQYRQVPIVIDYHRRKKTFNCVC</sequence>
<dbReference type="Pfam" id="PF00149">
    <property type="entry name" value="Metallophos"/>
    <property type="match status" value="1"/>
</dbReference>
<dbReference type="PANTHER" id="PTHR12905:SF0">
    <property type="entry name" value="CALCINEURIN-LIKE PHOSPHOESTERASE DOMAIN-CONTAINING PROTEIN"/>
    <property type="match status" value="1"/>
</dbReference>
<evidence type="ECO:0000256" key="1">
    <source>
        <dbReference type="ARBA" id="ARBA00007993"/>
    </source>
</evidence>
<dbReference type="EMBL" id="JAODUP010000012">
    <property type="protein sequence ID" value="KAK2169126.1"/>
    <property type="molecule type" value="Genomic_DNA"/>
</dbReference>
<dbReference type="InterPro" id="IPR029052">
    <property type="entry name" value="Metallo-depent_PP-like"/>
</dbReference>
<name>A0AAD9KD47_9ANNE</name>
<gene>
    <name evidence="3" type="ORF">LSH36_12g17005</name>
</gene>
<keyword evidence="4" id="KW-1185">Reference proteome</keyword>
<dbReference type="InterPro" id="IPR004843">
    <property type="entry name" value="Calcineurin-like_PHP"/>
</dbReference>
<evidence type="ECO:0000313" key="3">
    <source>
        <dbReference type="EMBL" id="KAK2169126.1"/>
    </source>
</evidence>
<evidence type="ECO:0000313" key="4">
    <source>
        <dbReference type="Proteomes" id="UP001208570"/>
    </source>
</evidence>
<dbReference type="PANTHER" id="PTHR12905">
    <property type="entry name" value="METALLOPHOSPHOESTERASE"/>
    <property type="match status" value="1"/>
</dbReference>
<comment type="caution">
    <text evidence="3">The sequence shown here is derived from an EMBL/GenBank/DDBJ whole genome shotgun (WGS) entry which is preliminary data.</text>
</comment>
<dbReference type="Gene3D" id="3.60.21.10">
    <property type="match status" value="1"/>
</dbReference>
<proteinExistence type="inferred from homology"/>
<protein>
    <recommendedName>
        <fullName evidence="2">Calcineurin-like phosphoesterase domain-containing protein</fullName>
    </recommendedName>
</protein>
<comment type="similarity">
    <text evidence="1">Belongs to the UPF0046 family.</text>
</comment>
<evidence type="ECO:0000259" key="2">
    <source>
        <dbReference type="Pfam" id="PF00149"/>
    </source>
</evidence>
<organism evidence="3 4">
    <name type="scientific">Paralvinella palmiformis</name>
    <dbReference type="NCBI Taxonomy" id="53620"/>
    <lineage>
        <taxon>Eukaryota</taxon>
        <taxon>Metazoa</taxon>
        <taxon>Spiralia</taxon>
        <taxon>Lophotrochozoa</taxon>
        <taxon>Annelida</taxon>
        <taxon>Polychaeta</taxon>
        <taxon>Sedentaria</taxon>
        <taxon>Canalipalpata</taxon>
        <taxon>Terebellida</taxon>
        <taxon>Terebelliformia</taxon>
        <taxon>Alvinellidae</taxon>
        <taxon>Paralvinella</taxon>
    </lineage>
</organism>
<dbReference type="GO" id="GO:0016787">
    <property type="term" value="F:hydrolase activity"/>
    <property type="evidence" value="ECO:0007669"/>
    <property type="project" value="InterPro"/>
</dbReference>
<dbReference type="AlphaFoldDB" id="A0AAD9KD47"/>
<accession>A0AAD9KD47</accession>
<dbReference type="InterPro" id="IPR051693">
    <property type="entry name" value="UPF0046_metallophosphoest"/>
</dbReference>
<feature type="domain" description="Calcineurin-like phosphoesterase" evidence="2">
    <location>
        <begin position="10"/>
        <end position="196"/>
    </location>
</feature>
<dbReference type="SUPFAM" id="SSF56300">
    <property type="entry name" value="Metallo-dependent phosphatases"/>
    <property type="match status" value="1"/>
</dbReference>